<name>A0A0X8DC57_BLAGE</name>
<accession>A0A0X8DC57</accession>
<dbReference type="AlphaFoldDB" id="A0A0X8DC57"/>
<feature type="chain" id="PRO_5007065559" evidence="4">
    <location>
        <begin position="20"/>
        <end position="230"/>
    </location>
</feature>
<dbReference type="Pfam" id="PF01395">
    <property type="entry name" value="PBP_GOBP"/>
    <property type="match status" value="1"/>
</dbReference>
<keyword evidence="3" id="KW-0964">Secreted</keyword>
<sequence>MATRAVVLLLVLTCVCVTAFRIKLLDETKNKYDLERHITRFIRSTRDEDTQRVENEQDDDEEERLEELLWCCNIPPDNMMKNETAREKEQREDEKIIQECRTEVTNILGDEAAPKKRDRIRKEMECFMQCAYQKFQVTDGTGNIGETGIDLLMTKLELNDQRTLDKITNICMSRKQGFGKQSDGYTCNPAANNFNHCVYDMMNLYCPDKQKPFSKRCDKHREMLKMRYEP</sequence>
<dbReference type="Gene3D" id="1.10.238.20">
    <property type="entry name" value="Pheromone/general odorant binding protein domain"/>
    <property type="match status" value="1"/>
</dbReference>
<evidence type="ECO:0000256" key="1">
    <source>
        <dbReference type="ARBA" id="ARBA00004613"/>
    </source>
</evidence>
<evidence type="ECO:0000256" key="3">
    <source>
        <dbReference type="ARBA" id="ARBA00022525"/>
    </source>
</evidence>
<dbReference type="PANTHER" id="PTHR21066">
    <property type="entry name" value="ODORANT-BINDING PROTEIN 59A-RELATED"/>
    <property type="match status" value="1"/>
</dbReference>
<evidence type="ECO:0000313" key="5">
    <source>
        <dbReference type="EMBL" id="AMA98175.1"/>
    </source>
</evidence>
<proteinExistence type="evidence at transcript level"/>
<keyword evidence="4" id="KW-0732">Signal</keyword>
<dbReference type="InterPro" id="IPR052295">
    <property type="entry name" value="Odorant-binding_protein"/>
</dbReference>
<evidence type="ECO:0000256" key="2">
    <source>
        <dbReference type="ARBA" id="ARBA00008098"/>
    </source>
</evidence>
<dbReference type="InterPro" id="IPR006170">
    <property type="entry name" value="PBP/GOBP"/>
</dbReference>
<comment type="similarity">
    <text evidence="2">Belongs to the PBP/GOBP family.</text>
</comment>
<comment type="subcellular location">
    <subcellularLocation>
        <location evidence="1">Secreted</location>
    </subcellularLocation>
</comment>
<dbReference type="EMBL" id="KT381684">
    <property type="protein sequence ID" value="AMA98175.1"/>
    <property type="molecule type" value="mRNA"/>
</dbReference>
<feature type="signal peptide" evidence="4">
    <location>
        <begin position="1"/>
        <end position="19"/>
    </location>
</feature>
<evidence type="ECO:0000256" key="4">
    <source>
        <dbReference type="SAM" id="SignalP"/>
    </source>
</evidence>
<dbReference type="GO" id="GO:0005576">
    <property type="term" value="C:extracellular region"/>
    <property type="evidence" value="ECO:0007669"/>
    <property type="project" value="UniProtKB-SubCell"/>
</dbReference>
<organism evidence="5">
    <name type="scientific">Blattella germanica</name>
    <name type="common">German cockroach</name>
    <name type="synonym">Blatta germanica</name>
    <dbReference type="NCBI Taxonomy" id="6973"/>
    <lineage>
        <taxon>Eukaryota</taxon>
        <taxon>Metazoa</taxon>
        <taxon>Ecdysozoa</taxon>
        <taxon>Arthropoda</taxon>
        <taxon>Hexapoda</taxon>
        <taxon>Insecta</taxon>
        <taxon>Pterygota</taxon>
        <taxon>Neoptera</taxon>
        <taxon>Polyneoptera</taxon>
        <taxon>Dictyoptera</taxon>
        <taxon>Blattodea</taxon>
        <taxon>Blaberoidea</taxon>
        <taxon>Blattellidae</taxon>
        <taxon>Blattella</taxon>
    </lineage>
</organism>
<protein>
    <submittedName>
        <fullName evidence="5">Chemosensory protein</fullName>
    </submittedName>
</protein>
<dbReference type="GO" id="GO:0005549">
    <property type="term" value="F:odorant binding"/>
    <property type="evidence" value="ECO:0007669"/>
    <property type="project" value="InterPro"/>
</dbReference>
<dbReference type="SUPFAM" id="SSF47565">
    <property type="entry name" value="Insect pheromone/odorant-binding proteins"/>
    <property type="match status" value="1"/>
</dbReference>
<reference evidence="5" key="1">
    <citation type="submission" date="2015-08" db="EMBL/GenBank/DDBJ databases">
        <title>Transcriptome-Based Identification and Expression Profiles of Chemosensory Genes in German Cockroach, Blattella germanica.</title>
        <authorList>
            <person name="Niu D.-J."/>
        </authorList>
    </citation>
    <scope>NUCLEOTIDE SEQUENCE</scope>
</reference>
<dbReference type="InterPro" id="IPR036728">
    <property type="entry name" value="PBP_GOBP_sf"/>
</dbReference>